<name>A0A0G2J0F7_9EURO</name>
<proteinExistence type="predicted"/>
<protein>
    <submittedName>
        <fullName evidence="1">Uncharacterized protein</fullName>
    </submittedName>
</protein>
<dbReference type="Proteomes" id="UP000034164">
    <property type="component" value="Unassembled WGS sequence"/>
</dbReference>
<accession>A0A0G2J0F7</accession>
<reference evidence="2" key="1">
    <citation type="journal article" date="2015" name="PLoS Genet.">
        <title>The dynamic genome and transcriptome of the human fungal pathogen Blastomyces and close relative Emmonsia.</title>
        <authorList>
            <person name="Munoz J.F."/>
            <person name="Gauthier G.M."/>
            <person name="Desjardins C.A."/>
            <person name="Gallo J.E."/>
            <person name="Holder J."/>
            <person name="Sullivan T.D."/>
            <person name="Marty A.J."/>
            <person name="Carmen J.C."/>
            <person name="Chen Z."/>
            <person name="Ding L."/>
            <person name="Gujja S."/>
            <person name="Magrini V."/>
            <person name="Misas E."/>
            <person name="Mitreva M."/>
            <person name="Priest M."/>
            <person name="Saif S."/>
            <person name="Whiston E.A."/>
            <person name="Young S."/>
            <person name="Zeng Q."/>
            <person name="Goldman W.E."/>
            <person name="Mardis E.R."/>
            <person name="Taylor J.W."/>
            <person name="McEwen J.G."/>
            <person name="Clay O.K."/>
            <person name="Klein B.S."/>
            <person name="Cuomo C.A."/>
        </authorList>
    </citation>
    <scope>NUCLEOTIDE SEQUENCE [LARGE SCALE GENOMIC DNA]</scope>
    <source>
        <strain evidence="2">UAMH 3008</strain>
    </source>
</reference>
<organism evidence="1 2">
    <name type="scientific">[Emmonsia] crescens</name>
    <dbReference type="NCBI Taxonomy" id="73230"/>
    <lineage>
        <taxon>Eukaryota</taxon>
        <taxon>Fungi</taxon>
        <taxon>Dikarya</taxon>
        <taxon>Ascomycota</taxon>
        <taxon>Pezizomycotina</taxon>
        <taxon>Eurotiomycetes</taxon>
        <taxon>Eurotiomycetidae</taxon>
        <taxon>Onygenales</taxon>
        <taxon>Ajellomycetaceae</taxon>
        <taxon>Emergomyces</taxon>
    </lineage>
</organism>
<dbReference type="VEuPathDB" id="FungiDB:EMCG_03287"/>
<evidence type="ECO:0000313" key="1">
    <source>
        <dbReference type="EMBL" id="KKZ62294.1"/>
    </source>
</evidence>
<feature type="non-terminal residue" evidence="1">
    <location>
        <position position="71"/>
    </location>
</feature>
<sequence>DEYLMQAVFATRICQHTVTKHSLFYLLYELHLCILKNASEQMRENVVIEDLSDHLKEVEHARSKVNELLLN</sequence>
<dbReference type="AlphaFoldDB" id="A0A0G2J0F7"/>
<gene>
    <name evidence="1" type="ORF">EMCG_03287</name>
</gene>
<evidence type="ECO:0000313" key="2">
    <source>
        <dbReference type="Proteomes" id="UP000034164"/>
    </source>
</evidence>
<comment type="caution">
    <text evidence="1">The sequence shown here is derived from an EMBL/GenBank/DDBJ whole genome shotgun (WGS) entry which is preliminary data.</text>
</comment>
<dbReference type="EMBL" id="LCZI01001146">
    <property type="protein sequence ID" value="KKZ62294.1"/>
    <property type="molecule type" value="Genomic_DNA"/>
</dbReference>
<feature type="non-terminal residue" evidence="1">
    <location>
        <position position="1"/>
    </location>
</feature>